<organism evidence="3 4">
    <name type="scientific">Laodelphax striatellus</name>
    <name type="common">Small brown planthopper</name>
    <name type="synonym">Delphax striatella</name>
    <dbReference type="NCBI Taxonomy" id="195883"/>
    <lineage>
        <taxon>Eukaryota</taxon>
        <taxon>Metazoa</taxon>
        <taxon>Ecdysozoa</taxon>
        <taxon>Arthropoda</taxon>
        <taxon>Hexapoda</taxon>
        <taxon>Insecta</taxon>
        <taxon>Pterygota</taxon>
        <taxon>Neoptera</taxon>
        <taxon>Paraneoptera</taxon>
        <taxon>Hemiptera</taxon>
        <taxon>Auchenorrhyncha</taxon>
        <taxon>Fulgoroidea</taxon>
        <taxon>Delphacidae</taxon>
        <taxon>Criomorphinae</taxon>
        <taxon>Laodelphax</taxon>
    </lineage>
</organism>
<dbReference type="Pfam" id="PF25273">
    <property type="entry name" value="DUF7869"/>
    <property type="match status" value="1"/>
</dbReference>
<reference evidence="3 4" key="1">
    <citation type="journal article" date="2017" name="Gigascience">
        <title>Genome sequence of the small brown planthopper, Laodelphax striatellus.</title>
        <authorList>
            <person name="Zhu J."/>
            <person name="Jiang F."/>
            <person name="Wang X."/>
            <person name="Yang P."/>
            <person name="Bao Y."/>
            <person name="Zhao W."/>
            <person name="Wang W."/>
            <person name="Lu H."/>
            <person name="Wang Q."/>
            <person name="Cui N."/>
            <person name="Li J."/>
            <person name="Chen X."/>
            <person name="Luo L."/>
            <person name="Yu J."/>
            <person name="Kang L."/>
            <person name="Cui F."/>
        </authorList>
    </citation>
    <scope>NUCLEOTIDE SEQUENCE [LARGE SCALE GENOMIC DNA]</scope>
    <source>
        <strain evidence="3">Lst14</strain>
    </source>
</reference>
<comment type="caution">
    <text evidence="3">The sequence shown here is derived from an EMBL/GenBank/DDBJ whole genome shotgun (WGS) entry which is preliminary data.</text>
</comment>
<evidence type="ECO:0000256" key="1">
    <source>
        <dbReference type="SAM" id="Coils"/>
    </source>
</evidence>
<dbReference type="Proteomes" id="UP000291343">
    <property type="component" value="Unassembled WGS sequence"/>
</dbReference>
<feature type="coiled-coil region" evidence="1">
    <location>
        <begin position="263"/>
        <end position="299"/>
    </location>
</feature>
<dbReference type="InParanoid" id="A0A482WZF4"/>
<dbReference type="PANTHER" id="PTHR10773:SF19">
    <property type="match status" value="1"/>
</dbReference>
<dbReference type="InterPro" id="IPR057191">
    <property type="entry name" value="DUF7869"/>
</dbReference>
<dbReference type="PANTHER" id="PTHR10773">
    <property type="entry name" value="DNA-DIRECTED RNA POLYMERASES I, II, AND III SUBUNIT RPABC2"/>
    <property type="match status" value="1"/>
</dbReference>
<name>A0A482WZF4_LAOST</name>
<keyword evidence="4" id="KW-1185">Reference proteome</keyword>
<evidence type="ECO:0000313" key="3">
    <source>
        <dbReference type="EMBL" id="RZF38967.1"/>
    </source>
</evidence>
<gene>
    <name evidence="3" type="ORF">LSTR_LSTR003710</name>
</gene>
<dbReference type="EMBL" id="QKKF02020956">
    <property type="protein sequence ID" value="RZF38967.1"/>
    <property type="molecule type" value="Genomic_DNA"/>
</dbReference>
<evidence type="ECO:0000259" key="2">
    <source>
        <dbReference type="Pfam" id="PF25273"/>
    </source>
</evidence>
<protein>
    <recommendedName>
        <fullName evidence="2">DUF7869 domain-containing protein</fullName>
    </recommendedName>
</protein>
<proteinExistence type="predicted"/>
<dbReference type="OrthoDB" id="6621115at2759"/>
<evidence type="ECO:0000313" key="4">
    <source>
        <dbReference type="Proteomes" id="UP000291343"/>
    </source>
</evidence>
<accession>A0A482WZF4</accession>
<sequence length="602" mass="70220">MSEFSDFDETSDEDNIGVVLEKKTKKRKVTGRLRDVAKKLRVQGHEAGGDCRCKSKCFDVIPLAARDNIIKNFNLLETTNEQNSYLCGLISLIPVQRRRPKQDQANAFLKDVTCKYRVRCIIDDKVSEFPVCRKAFTAIHGITKRKVEYLINSLKLTGQSPKDQRGKHLNGSHKHSEEVLNLMKAHIDSFNGRGAHYSTKDTSKKYLPEDLSIKKMHKLFKEKYDMKVSYESYQSVFNNNFNISFGYPRTDTCSFCDENNIKLECMRMELKEIKDCEQKAEAETRIREMEIQLKLHLKKAEKFYQIKAKARKLSKKSAGYTAVCMDFGKNLCVPNITSNNAYYKRQLSVFCFNIHNLGENNSYFYLYPESEGRKGSANVCDLLLHFVNTHLSQQVEHLHIFADSCGGQNKNINVIRFLHYLIHTRKRFKSIQVTYTIRGHSYLECDKQMGLINSKFGAELPCDWADHFREARQNPRPFVVEELDHTFWHEWSKFLALLYKKKLTVPTRPIKELKITEDAERLLYYRHNYAGPWYNAVITLPQRKRFCVESTALPTASYKGKLPIPNEKYSDIIDLTKFCQKKEAVKYFMELPHSDLQKKKRN</sequence>
<keyword evidence="1" id="KW-0175">Coiled coil</keyword>
<dbReference type="STRING" id="195883.A0A482WZF4"/>
<dbReference type="AlphaFoldDB" id="A0A482WZF4"/>
<feature type="domain" description="DUF7869" evidence="2">
    <location>
        <begin position="371"/>
        <end position="456"/>
    </location>
</feature>